<protein>
    <submittedName>
        <fullName evidence="1">Uncharacterized protein</fullName>
    </submittedName>
</protein>
<name>A0A136JBJ2_9PEZI</name>
<proteinExistence type="predicted"/>
<dbReference type="EMBL" id="KQ964247">
    <property type="protein sequence ID" value="KXJ94418.1"/>
    <property type="molecule type" value="Genomic_DNA"/>
</dbReference>
<evidence type="ECO:0000313" key="2">
    <source>
        <dbReference type="Proteomes" id="UP000070501"/>
    </source>
</evidence>
<sequence>MHDRMISTARRGVHATRRLPEAVCLQQASPHLSTSVQRLVLADHHMFGFPDPLRLD</sequence>
<reference evidence="2" key="1">
    <citation type="submission" date="2016-02" db="EMBL/GenBank/DDBJ databases">
        <title>Draft genome sequence of Microdochium bolleyi, a fungal endophyte of beachgrass.</title>
        <authorList>
            <consortium name="DOE Joint Genome Institute"/>
            <person name="David A.S."/>
            <person name="May G."/>
            <person name="Haridas S."/>
            <person name="Lim J."/>
            <person name="Wang M."/>
            <person name="Labutti K."/>
            <person name="Lipzen A."/>
            <person name="Barry K."/>
            <person name="Grigoriev I.V."/>
        </authorList>
    </citation>
    <scope>NUCLEOTIDE SEQUENCE [LARGE SCALE GENOMIC DNA]</scope>
    <source>
        <strain evidence="2">J235TASD1</strain>
    </source>
</reference>
<dbReference type="InParanoid" id="A0A136JBJ2"/>
<gene>
    <name evidence="1" type="ORF">Micbo1qcDRAFT_159573</name>
</gene>
<dbReference type="AlphaFoldDB" id="A0A136JBJ2"/>
<accession>A0A136JBJ2</accession>
<dbReference type="Proteomes" id="UP000070501">
    <property type="component" value="Unassembled WGS sequence"/>
</dbReference>
<organism evidence="1 2">
    <name type="scientific">Microdochium bolleyi</name>
    <dbReference type="NCBI Taxonomy" id="196109"/>
    <lineage>
        <taxon>Eukaryota</taxon>
        <taxon>Fungi</taxon>
        <taxon>Dikarya</taxon>
        <taxon>Ascomycota</taxon>
        <taxon>Pezizomycotina</taxon>
        <taxon>Sordariomycetes</taxon>
        <taxon>Xylariomycetidae</taxon>
        <taxon>Xylariales</taxon>
        <taxon>Microdochiaceae</taxon>
        <taxon>Microdochium</taxon>
    </lineage>
</organism>
<evidence type="ECO:0000313" key="1">
    <source>
        <dbReference type="EMBL" id="KXJ94418.1"/>
    </source>
</evidence>
<keyword evidence="2" id="KW-1185">Reference proteome</keyword>